<reference evidence="1" key="1">
    <citation type="journal article" date="2023" name="Science">
        <title>Genome structures resolve the early diversification of teleost fishes.</title>
        <authorList>
            <person name="Parey E."/>
            <person name="Louis A."/>
            <person name="Montfort J."/>
            <person name="Bouchez O."/>
            <person name="Roques C."/>
            <person name="Iampietro C."/>
            <person name="Lluch J."/>
            <person name="Castinel A."/>
            <person name="Donnadieu C."/>
            <person name="Desvignes T."/>
            <person name="Floi Bucao C."/>
            <person name="Jouanno E."/>
            <person name="Wen M."/>
            <person name="Mejri S."/>
            <person name="Dirks R."/>
            <person name="Jansen H."/>
            <person name="Henkel C."/>
            <person name="Chen W.J."/>
            <person name="Zahm M."/>
            <person name="Cabau C."/>
            <person name="Klopp C."/>
            <person name="Thompson A.W."/>
            <person name="Robinson-Rechavi M."/>
            <person name="Braasch I."/>
            <person name="Lecointre G."/>
            <person name="Bobe J."/>
            <person name="Postlethwait J.H."/>
            <person name="Berthelot C."/>
            <person name="Roest Crollius H."/>
            <person name="Guiguen Y."/>
        </authorList>
    </citation>
    <scope>NUCLEOTIDE SEQUENCE</scope>
    <source>
        <strain evidence="1">NC1722</strain>
    </source>
</reference>
<evidence type="ECO:0000313" key="2">
    <source>
        <dbReference type="Proteomes" id="UP001221898"/>
    </source>
</evidence>
<evidence type="ECO:0000313" key="1">
    <source>
        <dbReference type="EMBL" id="KAJ8407660.1"/>
    </source>
</evidence>
<keyword evidence="2" id="KW-1185">Reference proteome</keyword>
<dbReference type="AlphaFoldDB" id="A0AAD7SRW0"/>
<sequence>MNVIDTLVQENRAFADELEEQIVRGQVMEKMLAKAQKIMSTNAQEIQDLKHQLSLKEGNLDKAEMEISMMKKVN</sequence>
<comment type="caution">
    <text evidence="1">The sequence shown here is derived from an EMBL/GenBank/DDBJ whole genome shotgun (WGS) entry which is preliminary data.</text>
</comment>
<gene>
    <name evidence="1" type="ORF">AAFF_G00275170</name>
</gene>
<name>A0AAD7SRW0_9TELE</name>
<proteinExistence type="predicted"/>
<dbReference type="Proteomes" id="UP001221898">
    <property type="component" value="Unassembled WGS sequence"/>
</dbReference>
<organism evidence="1 2">
    <name type="scientific">Aldrovandia affinis</name>
    <dbReference type="NCBI Taxonomy" id="143900"/>
    <lineage>
        <taxon>Eukaryota</taxon>
        <taxon>Metazoa</taxon>
        <taxon>Chordata</taxon>
        <taxon>Craniata</taxon>
        <taxon>Vertebrata</taxon>
        <taxon>Euteleostomi</taxon>
        <taxon>Actinopterygii</taxon>
        <taxon>Neopterygii</taxon>
        <taxon>Teleostei</taxon>
        <taxon>Notacanthiformes</taxon>
        <taxon>Halosauridae</taxon>
        <taxon>Aldrovandia</taxon>
    </lineage>
</organism>
<accession>A0AAD7SRW0</accession>
<protein>
    <submittedName>
        <fullName evidence="1">Uncharacterized protein</fullName>
    </submittedName>
</protein>
<dbReference type="EMBL" id="JAINUG010000038">
    <property type="protein sequence ID" value="KAJ8407660.1"/>
    <property type="molecule type" value="Genomic_DNA"/>
</dbReference>